<dbReference type="SUPFAM" id="SSF52374">
    <property type="entry name" value="Nucleotidylyl transferase"/>
    <property type="match status" value="1"/>
</dbReference>
<dbReference type="PATRIC" id="fig|1114972.6.peg.133"/>
<dbReference type="Gene3D" id="2.40.30.30">
    <property type="entry name" value="Riboflavin kinase-like"/>
    <property type="match status" value="1"/>
</dbReference>
<dbReference type="PIRSF" id="PIRSF004491">
    <property type="entry name" value="FAD_Synth"/>
    <property type="match status" value="1"/>
</dbReference>
<keyword evidence="3 14" id="KW-0285">Flavoprotein</keyword>
<dbReference type="InterPro" id="IPR023468">
    <property type="entry name" value="Riboflavin_kinase"/>
</dbReference>
<organism evidence="16 17">
    <name type="scientific">Furfurilactobacillus rossiae DSM 15814</name>
    <dbReference type="NCBI Taxonomy" id="1114972"/>
    <lineage>
        <taxon>Bacteria</taxon>
        <taxon>Bacillati</taxon>
        <taxon>Bacillota</taxon>
        <taxon>Bacilli</taxon>
        <taxon>Lactobacillales</taxon>
        <taxon>Lactobacillaceae</taxon>
        <taxon>Furfurilactobacillus</taxon>
    </lineage>
</organism>
<keyword evidence="7 14" id="KW-0547">Nucleotide-binding</keyword>
<dbReference type="InterPro" id="IPR023465">
    <property type="entry name" value="Riboflavin_kinase_dom_sf"/>
</dbReference>
<dbReference type="InterPro" id="IPR015865">
    <property type="entry name" value="Riboflavin_kinase_bac/euk"/>
</dbReference>
<dbReference type="UniPathway" id="UPA00277">
    <property type="reaction ID" value="UER00407"/>
</dbReference>
<dbReference type="GO" id="GO:0003919">
    <property type="term" value="F:FMN adenylyltransferase activity"/>
    <property type="evidence" value="ECO:0007669"/>
    <property type="project" value="UniProtKB-UniRule"/>
</dbReference>
<comment type="pathway">
    <text evidence="2 14">Cofactor biosynthesis; FMN biosynthesis; FMN from riboflavin (ATP route): step 1/1.</text>
</comment>
<dbReference type="GO" id="GO:0009398">
    <property type="term" value="P:FMN biosynthetic process"/>
    <property type="evidence" value="ECO:0007669"/>
    <property type="project" value="UniProtKB-UniRule"/>
</dbReference>
<feature type="domain" description="Riboflavin kinase" evidence="15">
    <location>
        <begin position="185"/>
        <end position="310"/>
    </location>
</feature>
<evidence type="ECO:0000256" key="6">
    <source>
        <dbReference type="ARBA" id="ARBA00022695"/>
    </source>
</evidence>
<keyword evidence="8 14" id="KW-0418">Kinase</keyword>
<dbReference type="AlphaFoldDB" id="A0A0R1RQ29"/>
<dbReference type="CDD" id="cd02064">
    <property type="entry name" value="FAD_synthetase_N"/>
    <property type="match status" value="1"/>
</dbReference>
<dbReference type="NCBIfam" id="TIGR00083">
    <property type="entry name" value="ribF"/>
    <property type="match status" value="1"/>
</dbReference>
<evidence type="ECO:0000256" key="10">
    <source>
        <dbReference type="ARBA" id="ARBA00022840"/>
    </source>
</evidence>
<dbReference type="PANTHER" id="PTHR22749">
    <property type="entry name" value="RIBOFLAVIN KINASE/FMN ADENYLYLTRANSFERASE"/>
    <property type="match status" value="1"/>
</dbReference>
<name>A0A0R1RQ29_9LACO</name>
<dbReference type="STRING" id="1114972.FD35_GL000131"/>
<dbReference type="RefSeq" id="WP_017261974.1">
    <property type="nucleotide sequence ID" value="NZ_AUAW01000001.1"/>
</dbReference>
<dbReference type="EC" id="2.7.1.26" evidence="14"/>
<evidence type="ECO:0000256" key="11">
    <source>
        <dbReference type="ARBA" id="ARBA00023268"/>
    </source>
</evidence>
<evidence type="ECO:0000256" key="13">
    <source>
        <dbReference type="ARBA" id="ARBA00049494"/>
    </source>
</evidence>
<protein>
    <recommendedName>
        <fullName evidence="14">Riboflavin biosynthesis protein</fullName>
    </recommendedName>
    <domain>
        <recommendedName>
            <fullName evidence="14">Riboflavin kinase</fullName>
            <ecNumber evidence="14">2.7.1.26</ecNumber>
        </recommendedName>
        <alternativeName>
            <fullName evidence="14">Flavokinase</fullName>
        </alternativeName>
    </domain>
    <domain>
        <recommendedName>
            <fullName evidence="14">FMN adenylyltransferase</fullName>
            <ecNumber evidence="14">2.7.7.2</ecNumber>
        </recommendedName>
        <alternativeName>
            <fullName evidence="14">FAD pyrophosphorylase</fullName>
        </alternativeName>
        <alternativeName>
            <fullName evidence="14">FAD synthase</fullName>
        </alternativeName>
    </domain>
</protein>
<dbReference type="UniPathway" id="UPA00276">
    <property type="reaction ID" value="UER00406"/>
</dbReference>
<dbReference type="EC" id="2.7.7.2" evidence="14"/>
<keyword evidence="9 14" id="KW-0274">FAD</keyword>
<keyword evidence="5 14" id="KW-0808">Transferase</keyword>
<evidence type="ECO:0000256" key="4">
    <source>
        <dbReference type="ARBA" id="ARBA00022643"/>
    </source>
</evidence>
<dbReference type="SMART" id="SM00904">
    <property type="entry name" value="Flavokinase"/>
    <property type="match status" value="1"/>
</dbReference>
<keyword evidence="11" id="KW-0511">Multifunctional enzyme</keyword>
<dbReference type="InterPro" id="IPR004821">
    <property type="entry name" value="Cyt_trans-like"/>
</dbReference>
<evidence type="ECO:0000256" key="1">
    <source>
        <dbReference type="ARBA" id="ARBA00004726"/>
    </source>
</evidence>
<dbReference type="Gene3D" id="3.40.50.620">
    <property type="entry name" value="HUPs"/>
    <property type="match status" value="1"/>
</dbReference>
<dbReference type="FunFam" id="3.40.50.620:FF:000021">
    <property type="entry name" value="Riboflavin biosynthesis protein"/>
    <property type="match status" value="1"/>
</dbReference>
<accession>A0A0R1RQ29</accession>
<dbReference type="Proteomes" id="UP000051999">
    <property type="component" value="Unassembled WGS sequence"/>
</dbReference>
<keyword evidence="4 14" id="KW-0288">FMN</keyword>
<reference evidence="16 17" key="1">
    <citation type="journal article" date="2015" name="Genome Announc.">
        <title>Expanding the biotechnology potential of lactobacilli through comparative genomics of 213 strains and associated genera.</title>
        <authorList>
            <person name="Sun Z."/>
            <person name="Harris H.M."/>
            <person name="McCann A."/>
            <person name="Guo C."/>
            <person name="Argimon S."/>
            <person name="Zhang W."/>
            <person name="Yang X."/>
            <person name="Jeffery I.B."/>
            <person name="Cooney J.C."/>
            <person name="Kagawa T.F."/>
            <person name="Liu W."/>
            <person name="Song Y."/>
            <person name="Salvetti E."/>
            <person name="Wrobel A."/>
            <person name="Rasinkangas P."/>
            <person name="Parkhill J."/>
            <person name="Rea M.C."/>
            <person name="O'Sullivan O."/>
            <person name="Ritari J."/>
            <person name="Douillard F.P."/>
            <person name="Paul Ross R."/>
            <person name="Yang R."/>
            <person name="Briner A.E."/>
            <person name="Felis G.E."/>
            <person name="de Vos W.M."/>
            <person name="Barrangou R."/>
            <person name="Klaenhammer T.R."/>
            <person name="Caufield P.W."/>
            <person name="Cui Y."/>
            <person name="Zhang H."/>
            <person name="O'Toole P.W."/>
        </authorList>
    </citation>
    <scope>NUCLEOTIDE SEQUENCE [LARGE SCALE GENOMIC DNA]</scope>
    <source>
        <strain evidence="16 17">DSM 15814</strain>
    </source>
</reference>
<sequence length="324" mass="36100">MQVIYLRHPYRSEQIPDGPVVLAMGFFDGVHIGHQTVIERARKLANERGVKLAVLTYTHHPSIVYKTSVDSFRYLSTFDRKLELLDQLGVDIVYGISFTSQLSAVAPQKFVDDYMVGLHAVAVVAGFDHTYGKKAIAGMAQLPTYAKGRFDVVEVKQVAIDQAKDSSTRIRELIDDGQLAQANELLGYTYQTTGIIVHGEARGRTLGYPTANVDPTASERVPGIGIYAVWLQIGQQWYPGMASIGRNETFGEHRPITIEINLLDFNQEVYGEEVKVAWGAYLRGQVKFDGADALVHQLDQDAADTRAFMTKHRQGPVERLSMKQ</sequence>
<keyword evidence="17" id="KW-1185">Reference proteome</keyword>
<evidence type="ECO:0000256" key="3">
    <source>
        <dbReference type="ARBA" id="ARBA00022630"/>
    </source>
</evidence>
<evidence type="ECO:0000256" key="8">
    <source>
        <dbReference type="ARBA" id="ARBA00022777"/>
    </source>
</evidence>
<gene>
    <name evidence="16" type="ORF">FD35_GL000131</name>
</gene>
<evidence type="ECO:0000256" key="9">
    <source>
        <dbReference type="ARBA" id="ARBA00022827"/>
    </source>
</evidence>
<evidence type="ECO:0000256" key="7">
    <source>
        <dbReference type="ARBA" id="ARBA00022741"/>
    </source>
</evidence>
<dbReference type="eggNOG" id="COG0196">
    <property type="taxonomic scope" value="Bacteria"/>
</dbReference>
<dbReference type="PANTHER" id="PTHR22749:SF6">
    <property type="entry name" value="RIBOFLAVIN KINASE"/>
    <property type="match status" value="1"/>
</dbReference>
<evidence type="ECO:0000256" key="2">
    <source>
        <dbReference type="ARBA" id="ARBA00005201"/>
    </source>
</evidence>
<dbReference type="Pfam" id="PF06574">
    <property type="entry name" value="FAD_syn"/>
    <property type="match status" value="1"/>
</dbReference>
<evidence type="ECO:0000256" key="5">
    <source>
        <dbReference type="ARBA" id="ARBA00022679"/>
    </source>
</evidence>
<evidence type="ECO:0000259" key="15">
    <source>
        <dbReference type="SMART" id="SM00904"/>
    </source>
</evidence>
<evidence type="ECO:0000256" key="12">
    <source>
        <dbReference type="ARBA" id="ARBA00047880"/>
    </source>
</evidence>
<evidence type="ECO:0000313" key="17">
    <source>
        <dbReference type="Proteomes" id="UP000051999"/>
    </source>
</evidence>
<dbReference type="SUPFAM" id="SSF82114">
    <property type="entry name" value="Riboflavin kinase-like"/>
    <property type="match status" value="1"/>
</dbReference>
<comment type="catalytic activity">
    <reaction evidence="12 14">
        <text>riboflavin + ATP = FMN + ADP + H(+)</text>
        <dbReference type="Rhea" id="RHEA:14357"/>
        <dbReference type="ChEBI" id="CHEBI:15378"/>
        <dbReference type="ChEBI" id="CHEBI:30616"/>
        <dbReference type="ChEBI" id="CHEBI:57986"/>
        <dbReference type="ChEBI" id="CHEBI:58210"/>
        <dbReference type="ChEBI" id="CHEBI:456216"/>
        <dbReference type="EC" id="2.7.1.26"/>
    </reaction>
</comment>
<dbReference type="GO" id="GO:0008531">
    <property type="term" value="F:riboflavin kinase activity"/>
    <property type="evidence" value="ECO:0007669"/>
    <property type="project" value="UniProtKB-UniRule"/>
</dbReference>
<dbReference type="Pfam" id="PF01687">
    <property type="entry name" value="Flavokinase"/>
    <property type="match status" value="1"/>
</dbReference>
<proteinExistence type="inferred from homology"/>
<evidence type="ECO:0000313" key="16">
    <source>
        <dbReference type="EMBL" id="KRL57124.1"/>
    </source>
</evidence>
<dbReference type="GO" id="GO:0009231">
    <property type="term" value="P:riboflavin biosynthetic process"/>
    <property type="evidence" value="ECO:0007669"/>
    <property type="project" value="InterPro"/>
</dbReference>
<dbReference type="NCBIfam" id="TIGR00125">
    <property type="entry name" value="cyt_tran_rel"/>
    <property type="match status" value="1"/>
</dbReference>
<dbReference type="InterPro" id="IPR002606">
    <property type="entry name" value="Riboflavin_kinase_bac"/>
</dbReference>
<dbReference type="InterPro" id="IPR014729">
    <property type="entry name" value="Rossmann-like_a/b/a_fold"/>
</dbReference>
<dbReference type="OrthoDB" id="9803667at2"/>
<keyword evidence="10 14" id="KW-0067">ATP-binding</keyword>
<dbReference type="EMBL" id="AZFF01000001">
    <property type="protein sequence ID" value="KRL57124.1"/>
    <property type="molecule type" value="Genomic_DNA"/>
</dbReference>
<dbReference type="InterPro" id="IPR015864">
    <property type="entry name" value="FAD_synthase"/>
</dbReference>
<comment type="pathway">
    <text evidence="1 14">Cofactor biosynthesis; FAD biosynthesis; FAD from FMN: step 1/1.</text>
</comment>
<dbReference type="GO" id="GO:0005524">
    <property type="term" value="F:ATP binding"/>
    <property type="evidence" value="ECO:0007669"/>
    <property type="project" value="UniProtKB-UniRule"/>
</dbReference>
<keyword evidence="6 14" id="KW-0548">Nucleotidyltransferase</keyword>
<comment type="caution">
    <text evidence="16">The sequence shown here is derived from an EMBL/GenBank/DDBJ whole genome shotgun (WGS) entry which is preliminary data.</text>
</comment>
<evidence type="ECO:0000256" key="14">
    <source>
        <dbReference type="PIRNR" id="PIRNR004491"/>
    </source>
</evidence>
<comment type="similarity">
    <text evidence="14">Belongs to the ribF family.</text>
</comment>
<comment type="catalytic activity">
    <reaction evidence="13 14">
        <text>FMN + ATP + H(+) = FAD + diphosphate</text>
        <dbReference type="Rhea" id="RHEA:17237"/>
        <dbReference type="ChEBI" id="CHEBI:15378"/>
        <dbReference type="ChEBI" id="CHEBI:30616"/>
        <dbReference type="ChEBI" id="CHEBI:33019"/>
        <dbReference type="ChEBI" id="CHEBI:57692"/>
        <dbReference type="ChEBI" id="CHEBI:58210"/>
        <dbReference type="EC" id="2.7.7.2"/>
    </reaction>
</comment>
<dbReference type="GO" id="GO:0006747">
    <property type="term" value="P:FAD biosynthetic process"/>
    <property type="evidence" value="ECO:0007669"/>
    <property type="project" value="UniProtKB-UniRule"/>
</dbReference>